<organism evidence="1 2">
    <name type="scientific">Candidatus Woesebacteria bacterium GWA1_41_8</name>
    <dbReference type="NCBI Taxonomy" id="1802471"/>
    <lineage>
        <taxon>Bacteria</taxon>
        <taxon>Candidatus Woeseibacteriota</taxon>
    </lineage>
</organism>
<name>A0A1F7WIR8_9BACT</name>
<dbReference type="EMBL" id="MGFJ01000015">
    <property type="protein sequence ID" value="OGM02744.1"/>
    <property type="molecule type" value="Genomic_DNA"/>
</dbReference>
<accession>A0A1F7WIR8</accession>
<evidence type="ECO:0000313" key="2">
    <source>
        <dbReference type="Proteomes" id="UP000176198"/>
    </source>
</evidence>
<protein>
    <submittedName>
        <fullName evidence="1">Uncharacterized protein</fullName>
    </submittedName>
</protein>
<dbReference type="Proteomes" id="UP000176198">
    <property type="component" value="Unassembled WGS sequence"/>
</dbReference>
<gene>
    <name evidence="1" type="ORF">A2115_02145</name>
</gene>
<sequence length="91" mass="10511">MTERPGQTKPCHVRRLMRQFMPFYGFAGNNGSGPTLAHQPLHADVTPQERYQIWAKEVSIAQRELERTNMERVKFKEAEAVFYGKKDEAGD</sequence>
<dbReference type="STRING" id="1802471.A2115_02145"/>
<proteinExistence type="predicted"/>
<dbReference type="AlphaFoldDB" id="A0A1F7WIR8"/>
<comment type="caution">
    <text evidence="1">The sequence shown here is derived from an EMBL/GenBank/DDBJ whole genome shotgun (WGS) entry which is preliminary data.</text>
</comment>
<reference evidence="1 2" key="1">
    <citation type="journal article" date="2016" name="Nat. Commun.">
        <title>Thousands of microbial genomes shed light on interconnected biogeochemical processes in an aquifer system.</title>
        <authorList>
            <person name="Anantharaman K."/>
            <person name="Brown C.T."/>
            <person name="Hug L.A."/>
            <person name="Sharon I."/>
            <person name="Castelle C.J."/>
            <person name="Probst A.J."/>
            <person name="Thomas B.C."/>
            <person name="Singh A."/>
            <person name="Wilkins M.J."/>
            <person name="Karaoz U."/>
            <person name="Brodie E.L."/>
            <person name="Williams K.H."/>
            <person name="Hubbard S.S."/>
            <person name="Banfield J.F."/>
        </authorList>
    </citation>
    <scope>NUCLEOTIDE SEQUENCE [LARGE SCALE GENOMIC DNA]</scope>
</reference>
<evidence type="ECO:0000313" key="1">
    <source>
        <dbReference type="EMBL" id="OGM02744.1"/>
    </source>
</evidence>